<sequence>MTTTLEPSTGRSADRQSPDRETVSERLLKGSVRRSYAPIVDIDWDAPLEEGKYFLPPTLLTLYGTPFWDSLTEQQRIDVSREEMANVLSVGLWFETLLDLALLHRLTEKDPAGQEAQYSLTEMGDECRHMAMFAKVIDRCGARVYRMSELNRRVLRLLPFTLHGSGLWLFALVGEEIFDAMQRRGLDDPQLQPIVSRLMRIHVTEEARHISFARDGLRRRTHTKDKREKYFLANAHGAVAILFNQWLTNPAMYRRAGLDGDQCAKIARSNPHFNAMKQEGFADLAGFLRETGFMGPIAEKGWRKAGFLP</sequence>
<gene>
    <name evidence="2" type="ORF">HJ588_06980</name>
</gene>
<organism evidence="2 3">
    <name type="scientific">Flexivirga aerilata</name>
    <dbReference type="NCBI Taxonomy" id="1656889"/>
    <lineage>
        <taxon>Bacteria</taxon>
        <taxon>Bacillati</taxon>
        <taxon>Actinomycetota</taxon>
        <taxon>Actinomycetes</taxon>
        <taxon>Micrococcales</taxon>
        <taxon>Dermacoccaceae</taxon>
        <taxon>Flexivirga</taxon>
    </lineage>
</organism>
<dbReference type="Pfam" id="PF11583">
    <property type="entry name" value="AurF"/>
    <property type="match status" value="1"/>
</dbReference>
<evidence type="ECO:0000256" key="1">
    <source>
        <dbReference type="SAM" id="MobiDB-lite"/>
    </source>
</evidence>
<accession>A0A849AEU7</accession>
<comment type="caution">
    <text evidence="2">The sequence shown here is derived from an EMBL/GenBank/DDBJ whole genome shotgun (WGS) entry which is preliminary data.</text>
</comment>
<reference evidence="2 3" key="1">
    <citation type="submission" date="2020-05" db="EMBL/GenBank/DDBJ databases">
        <title>Flexivirga sp. ID2601S isolated from air conditioner.</title>
        <authorList>
            <person name="Kim D.H."/>
        </authorList>
    </citation>
    <scope>NUCLEOTIDE SEQUENCE [LARGE SCALE GENOMIC DNA]</scope>
    <source>
        <strain evidence="2 3">ID2601S</strain>
    </source>
</reference>
<feature type="region of interest" description="Disordered" evidence="1">
    <location>
        <begin position="1"/>
        <end position="23"/>
    </location>
</feature>
<dbReference type="Proteomes" id="UP000557772">
    <property type="component" value="Unassembled WGS sequence"/>
</dbReference>
<feature type="compositionally biased region" description="Basic and acidic residues" evidence="1">
    <location>
        <begin position="12"/>
        <end position="23"/>
    </location>
</feature>
<name>A0A849AEU7_9MICO</name>
<dbReference type="GO" id="GO:0016491">
    <property type="term" value="F:oxidoreductase activity"/>
    <property type="evidence" value="ECO:0007669"/>
    <property type="project" value="InterPro"/>
</dbReference>
<keyword evidence="3" id="KW-1185">Reference proteome</keyword>
<dbReference type="InterPro" id="IPR012348">
    <property type="entry name" value="RNR-like"/>
</dbReference>
<dbReference type="EMBL" id="JABENB010000001">
    <property type="protein sequence ID" value="NNG39015.1"/>
    <property type="molecule type" value="Genomic_DNA"/>
</dbReference>
<dbReference type="AlphaFoldDB" id="A0A849AEU7"/>
<evidence type="ECO:0000313" key="2">
    <source>
        <dbReference type="EMBL" id="NNG39015.1"/>
    </source>
</evidence>
<protein>
    <submittedName>
        <fullName evidence="2">Diiron oxygenase</fullName>
    </submittedName>
</protein>
<dbReference type="RefSeq" id="WP_171153398.1">
    <property type="nucleotide sequence ID" value="NZ_JABENB010000001.1"/>
</dbReference>
<proteinExistence type="predicted"/>
<dbReference type="SUPFAM" id="SSF47240">
    <property type="entry name" value="Ferritin-like"/>
    <property type="match status" value="1"/>
</dbReference>
<dbReference type="InterPro" id="IPR025859">
    <property type="entry name" value="AurF/CmlI"/>
</dbReference>
<dbReference type="InterPro" id="IPR009078">
    <property type="entry name" value="Ferritin-like_SF"/>
</dbReference>
<feature type="compositionally biased region" description="Polar residues" evidence="1">
    <location>
        <begin position="1"/>
        <end position="11"/>
    </location>
</feature>
<dbReference type="Gene3D" id="1.10.620.20">
    <property type="entry name" value="Ribonucleotide Reductase, subunit A"/>
    <property type="match status" value="1"/>
</dbReference>
<evidence type="ECO:0000313" key="3">
    <source>
        <dbReference type="Proteomes" id="UP000557772"/>
    </source>
</evidence>